<dbReference type="SUPFAM" id="SSF56219">
    <property type="entry name" value="DNase I-like"/>
    <property type="match status" value="1"/>
</dbReference>
<dbReference type="Pfam" id="PF14529">
    <property type="entry name" value="Exo_endo_phos_2"/>
    <property type="match status" value="1"/>
</dbReference>
<dbReference type="InterPro" id="IPR036691">
    <property type="entry name" value="Endo/exonu/phosph_ase_sf"/>
</dbReference>
<dbReference type="Pfam" id="PF00078">
    <property type="entry name" value="RVT_1"/>
    <property type="match status" value="1"/>
</dbReference>
<dbReference type="PANTHER" id="PTHR36688">
    <property type="entry name" value="ENDO/EXONUCLEASE/PHOSPHATASE DOMAIN-CONTAINING PROTEIN"/>
    <property type="match status" value="1"/>
</dbReference>
<feature type="non-terminal residue" evidence="2">
    <location>
        <position position="796"/>
    </location>
</feature>
<dbReference type="SUPFAM" id="SSF56672">
    <property type="entry name" value="DNA/RNA polymerases"/>
    <property type="match status" value="1"/>
</dbReference>
<dbReference type="PANTHER" id="PTHR36688:SF2">
    <property type="entry name" value="ENDONUCLEASE_EXONUCLEASE_PHOSPHATASE DOMAIN-CONTAINING PROTEIN"/>
    <property type="match status" value="1"/>
</dbReference>
<accession>A0A816S1F9</accession>
<dbReference type="EMBL" id="CAJOBF010006194">
    <property type="protein sequence ID" value="CAF4199128.1"/>
    <property type="molecule type" value="Genomic_DNA"/>
</dbReference>
<dbReference type="InterPro" id="IPR000477">
    <property type="entry name" value="RT_dom"/>
</dbReference>
<proteinExistence type="predicted"/>
<comment type="caution">
    <text evidence="2">The sequence shown here is derived from an EMBL/GenBank/DDBJ whole genome shotgun (WGS) entry which is preliminary data.</text>
</comment>
<evidence type="ECO:0000313" key="2">
    <source>
        <dbReference type="EMBL" id="CAF2082225.1"/>
    </source>
</evidence>
<dbReference type="CDD" id="cd01650">
    <property type="entry name" value="RT_nLTR_like"/>
    <property type="match status" value="1"/>
</dbReference>
<dbReference type="AlphaFoldDB" id="A0A816S1F9"/>
<organism evidence="2 4">
    <name type="scientific">Rotaria magnacalcarata</name>
    <dbReference type="NCBI Taxonomy" id="392030"/>
    <lineage>
        <taxon>Eukaryota</taxon>
        <taxon>Metazoa</taxon>
        <taxon>Spiralia</taxon>
        <taxon>Gnathifera</taxon>
        <taxon>Rotifera</taxon>
        <taxon>Eurotatoria</taxon>
        <taxon>Bdelloidea</taxon>
        <taxon>Philodinida</taxon>
        <taxon>Philodinidae</taxon>
        <taxon>Rotaria</taxon>
    </lineage>
</organism>
<dbReference type="Gene3D" id="3.60.10.10">
    <property type="entry name" value="Endonuclease/exonuclease/phosphatase"/>
    <property type="match status" value="1"/>
</dbReference>
<evidence type="ECO:0000313" key="4">
    <source>
        <dbReference type="Proteomes" id="UP000663887"/>
    </source>
</evidence>
<dbReference type="GO" id="GO:0003824">
    <property type="term" value="F:catalytic activity"/>
    <property type="evidence" value="ECO:0007669"/>
    <property type="project" value="InterPro"/>
</dbReference>
<sequence>MFLYSKKPHIVLLSETWLTAKIVPRFINYKYYRKDRSNNGGGLMILLRQDLEGVPVELKAFNNGVLEYQTMEIQLKNEKIKIFNCYNPNKNLRPKEIIHYIQQLGRVYIIGGDFNAHHGVWSSAEIKNNSSGNSLVEILLVDPNLVLLTPCGLPTYRCPRNYGESTLDLTFTSGNISDKFSVALGPYLGSDHVPVIIESSLEINKITKKCLPKWNVKAVDWKAWKDLLETRKPNFPEDVENFNERFTEELKEVSSKLIKVKTGSNQIKYNKPWWSEECSKAVALTRRAFNVVKNNPTGDNRSNFRKLEAKKKKIILKTKRESWKVYCSQLTDSSPVSKVWETIRKIKGTYRESAYPIQSTRILTDFAKAEKFAESILPNSINAPRRNKEGDVVSLLSSSGESIEDSVVQEEKEGYNTRFTVNELQTTIDQLKVKTQSGIDNIPYIFLKNLNANFFHGLLALINLSWRRHTLPSTWKEAIILPILKMGKDPSNITSYRPISLLSTIGKVMEKLVNNRLTWVLESQQKLGSFQYGFRRGRSTMDHLLILENEIRRGLMGKEIVISLFVDLKSAYDTVNHEELIKKIRELGISGRMFYWLSDFLRNRTFKVVVNGTLSNKKEMTTGTPQGSILSPLLFNIAVCDLPDSPNTIKLAFADDLSYHYRGKDIEEGIKAIQDAINQLEAFTKIMGFIINPEKSKIMIFTRKRICLEKITNVYMGTTKIPFVTEHTVLGMTLDSPRLTWGKHIKKLKTDCLSRLQTLKAVSGTSWGADRKTLKIFYNSFVLSKLNYGSILYESA</sequence>
<dbReference type="EMBL" id="CAJNRG010006045">
    <property type="protein sequence ID" value="CAF2082225.1"/>
    <property type="molecule type" value="Genomic_DNA"/>
</dbReference>
<reference evidence="2" key="1">
    <citation type="submission" date="2021-02" db="EMBL/GenBank/DDBJ databases">
        <authorList>
            <person name="Nowell W R."/>
        </authorList>
    </citation>
    <scope>NUCLEOTIDE SEQUENCE</scope>
</reference>
<feature type="domain" description="Reverse transcriptase" evidence="1">
    <location>
        <begin position="464"/>
        <end position="720"/>
    </location>
</feature>
<dbReference type="Proteomes" id="UP000663887">
    <property type="component" value="Unassembled WGS sequence"/>
</dbReference>
<dbReference type="InterPro" id="IPR043502">
    <property type="entry name" value="DNA/RNA_pol_sf"/>
</dbReference>
<dbReference type="PROSITE" id="PS50878">
    <property type="entry name" value="RT_POL"/>
    <property type="match status" value="1"/>
</dbReference>
<dbReference type="InterPro" id="IPR005135">
    <property type="entry name" value="Endo/exonuclease/phosphatase"/>
</dbReference>
<evidence type="ECO:0000313" key="3">
    <source>
        <dbReference type="EMBL" id="CAF4199128.1"/>
    </source>
</evidence>
<protein>
    <recommendedName>
        <fullName evidence="1">Reverse transcriptase domain-containing protein</fullName>
    </recommendedName>
</protein>
<gene>
    <name evidence="3" type="ORF">UXM345_LOCUS27901</name>
    <name evidence="2" type="ORF">XDN619_LOCUS14989</name>
</gene>
<name>A0A816S1F9_9BILA</name>
<evidence type="ECO:0000259" key="1">
    <source>
        <dbReference type="PROSITE" id="PS50878"/>
    </source>
</evidence>
<dbReference type="Proteomes" id="UP000663842">
    <property type="component" value="Unassembled WGS sequence"/>
</dbReference>
<dbReference type="InterPro" id="IPR052560">
    <property type="entry name" value="RdDP_mobile_element"/>
</dbReference>